<reference evidence="2 3" key="1">
    <citation type="journal article" date="2014" name="PLoS ONE">
        <title>Genome Information of Methylobacterium oryzae, a Plant-Probiotic Methylotroph in the Phyllosphere.</title>
        <authorList>
            <person name="Kwak M.J."/>
            <person name="Jeong H."/>
            <person name="Madhaiyan M."/>
            <person name="Lee Y."/>
            <person name="Sa T.M."/>
            <person name="Oh T.K."/>
            <person name="Kim J.F."/>
        </authorList>
    </citation>
    <scope>NUCLEOTIDE SEQUENCE [LARGE SCALE GENOMIC DNA]</scope>
    <source>
        <strain evidence="2 3">CBMB20</strain>
    </source>
</reference>
<protein>
    <submittedName>
        <fullName evidence="2">Protein of unassigned function</fullName>
    </submittedName>
</protein>
<proteinExistence type="predicted"/>
<evidence type="ECO:0000256" key="1">
    <source>
        <dbReference type="SAM" id="MobiDB-lite"/>
    </source>
</evidence>
<dbReference type="EMBL" id="CP003811">
    <property type="protein sequence ID" value="AIQ92587.1"/>
    <property type="molecule type" value="Genomic_DNA"/>
</dbReference>
<gene>
    <name evidence="2" type="ORF">MOC_4832</name>
</gene>
<dbReference type="KEGG" id="mor:MOC_4832"/>
<dbReference type="Proteomes" id="UP000029492">
    <property type="component" value="Chromosome"/>
</dbReference>
<organism evidence="2 3">
    <name type="scientific">Methylobacterium oryzae CBMB20</name>
    <dbReference type="NCBI Taxonomy" id="693986"/>
    <lineage>
        <taxon>Bacteria</taxon>
        <taxon>Pseudomonadati</taxon>
        <taxon>Pseudomonadota</taxon>
        <taxon>Alphaproteobacteria</taxon>
        <taxon>Hyphomicrobiales</taxon>
        <taxon>Methylobacteriaceae</taxon>
        <taxon>Methylobacterium</taxon>
    </lineage>
</organism>
<evidence type="ECO:0000313" key="3">
    <source>
        <dbReference type="Proteomes" id="UP000029492"/>
    </source>
</evidence>
<evidence type="ECO:0000313" key="2">
    <source>
        <dbReference type="EMBL" id="AIQ92587.1"/>
    </source>
</evidence>
<dbReference type="HOGENOM" id="CLU_2899083_0_0_5"/>
<dbReference type="AlphaFoldDB" id="A0A089NYV2"/>
<accession>A0A089NYV2</accession>
<keyword evidence="3" id="KW-1185">Reference proteome</keyword>
<name>A0A089NYV2_9HYPH</name>
<feature type="region of interest" description="Disordered" evidence="1">
    <location>
        <begin position="1"/>
        <end position="29"/>
    </location>
</feature>
<sequence>MPRHEPRPGLSGSAASRNPNPDPRHDPDVHIVTADVNPGAADVFVSRLTPGRARGFWGRLAS</sequence>